<feature type="transmembrane region" description="Helical" evidence="1">
    <location>
        <begin position="171"/>
        <end position="188"/>
    </location>
</feature>
<name>A0A250XLA6_9CHLO</name>
<dbReference type="PANTHER" id="PTHR36334:SF1">
    <property type="entry name" value="PROTEIN, PUTATIVE (DUF2358)-RELATED"/>
    <property type="match status" value="1"/>
</dbReference>
<organism evidence="2 3">
    <name type="scientific">Chlamydomonas eustigma</name>
    <dbReference type="NCBI Taxonomy" id="1157962"/>
    <lineage>
        <taxon>Eukaryota</taxon>
        <taxon>Viridiplantae</taxon>
        <taxon>Chlorophyta</taxon>
        <taxon>core chlorophytes</taxon>
        <taxon>Chlorophyceae</taxon>
        <taxon>CS clade</taxon>
        <taxon>Chlamydomonadales</taxon>
        <taxon>Chlamydomonadaceae</taxon>
        <taxon>Chlamydomonas</taxon>
    </lineage>
</organism>
<dbReference type="InterPro" id="IPR018790">
    <property type="entry name" value="DUF2358"/>
</dbReference>
<dbReference type="STRING" id="1157962.A0A250XLA6"/>
<keyword evidence="1" id="KW-0812">Transmembrane</keyword>
<accession>A0A250XLA6</accession>
<gene>
    <name evidence="2" type="ORF">CEUSTIGMA_g11097.t1</name>
</gene>
<dbReference type="Pfam" id="PF10184">
    <property type="entry name" value="DUF2358"/>
    <property type="match status" value="1"/>
</dbReference>
<dbReference type="PANTHER" id="PTHR36334">
    <property type="entry name" value="PROTEIN, PUTATIVE (DUF2358)-RELATED"/>
    <property type="match status" value="1"/>
</dbReference>
<keyword evidence="3" id="KW-1185">Reference proteome</keyword>
<protein>
    <submittedName>
        <fullName evidence="2">Uncharacterized protein</fullName>
    </submittedName>
</protein>
<keyword evidence="1" id="KW-0472">Membrane</keyword>
<dbReference type="OrthoDB" id="2016221at2759"/>
<dbReference type="EMBL" id="BEGY01000104">
    <property type="protein sequence ID" value="GAX83672.1"/>
    <property type="molecule type" value="Genomic_DNA"/>
</dbReference>
<evidence type="ECO:0000256" key="1">
    <source>
        <dbReference type="SAM" id="Phobius"/>
    </source>
</evidence>
<proteinExistence type="predicted"/>
<evidence type="ECO:0000313" key="2">
    <source>
        <dbReference type="EMBL" id="GAX83672.1"/>
    </source>
</evidence>
<reference evidence="2 3" key="1">
    <citation type="submission" date="2017-08" db="EMBL/GenBank/DDBJ databases">
        <title>Acidophilic green algal genome provides insights into adaptation to an acidic environment.</title>
        <authorList>
            <person name="Hirooka S."/>
            <person name="Hirose Y."/>
            <person name="Kanesaki Y."/>
            <person name="Higuchi S."/>
            <person name="Fujiwara T."/>
            <person name="Onuma R."/>
            <person name="Era A."/>
            <person name="Ohbayashi R."/>
            <person name="Uzuka A."/>
            <person name="Nozaki H."/>
            <person name="Yoshikawa H."/>
            <person name="Miyagishima S.Y."/>
        </authorList>
    </citation>
    <scope>NUCLEOTIDE SEQUENCE [LARGE SCALE GENOMIC DNA]</scope>
    <source>
        <strain evidence="2 3">NIES-2499</strain>
    </source>
</reference>
<evidence type="ECO:0000313" key="3">
    <source>
        <dbReference type="Proteomes" id="UP000232323"/>
    </source>
</evidence>
<dbReference type="GO" id="GO:0009507">
    <property type="term" value="C:chloroplast"/>
    <property type="evidence" value="ECO:0007669"/>
    <property type="project" value="TreeGrafter"/>
</dbReference>
<keyword evidence="1" id="KW-1133">Transmembrane helix</keyword>
<dbReference type="Proteomes" id="UP000232323">
    <property type="component" value="Unassembled WGS sequence"/>
</dbReference>
<comment type="caution">
    <text evidence="2">The sequence shown here is derived from an EMBL/GenBank/DDBJ whole genome shotgun (WGS) entry which is preliminary data.</text>
</comment>
<dbReference type="AlphaFoldDB" id="A0A250XLA6"/>
<sequence length="194" mass="21702">MKMSPRLFSKDVVFGDGVRSFKGNSRYSRMRWISENVQKPKVIIERLQMLGQETARVDWRLTGQVAAGNIDIFVQSTIEMNVLTGRILSHKDSWDTGGMAPPVSLLVAASRAAWAARQAVMDAQEKLSEAADTLTSTLESSMDDDSGVYRDPTDPTKFFQQSQKQENQNDMINFAMIAIAIWAVYKGFSTVIQL</sequence>